<dbReference type="PANTHER" id="PTHR24070">
    <property type="entry name" value="RAS, DI-RAS, AND RHEB FAMILY MEMBERS OF SMALL GTPASE SUPERFAMILY"/>
    <property type="match status" value="1"/>
</dbReference>
<dbReference type="PROSITE" id="PS51420">
    <property type="entry name" value="RHO"/>
    <property type="match status" value="1"/>
</dbReference>
<keyword evidence="5" id="KW-1185">Reference proteome</keyword>
<dbReference type="OrthoDB" id="265044at2759"/>
<evidence type="ECO:0000313" key="5">
    <source>
        <dbReference type="Proteomes" id="UP000809789"/>
    </source>
</evidence>
<dbReference type="SMART" id="SM00176">
    <property type="entry name" value="RAN"/>
    <property type="match status" value="1"/>
</dbReference>
<proteinExistence type="predicted"/>
<evidence type="ECO:0000256" key="1">
    <source>
        <dbReference type="ARBA" id="ARBA00022741"/>
    </source>
</evidence>
<dbReference type="SMART" id="SM00175">
    <property type="entry name" value="RAB"/>
    <property type="match status" value="1"/>
</dbReference>
<dbReference type="SMART" id="SM00174">
    <property type="entry name" value="RHO"/>
    <property type="match status" value="1"/>
</dbReference>
<keyword evidence="2" id="KW-0342">GTP-binding</keyword>
<protein>
    <submittedName>
        <fullName evidence="4">Uncharacterized protein</fullName>
    </submittedName>
</protein>
<evidence type="ECO:0000256" key="2">
    <source>
        <dbReference type="ARBA" id="ARBA00023134"/>
    </source>
</evidence>
<accession>A0A8K0PFS6</accession>
<gene>
    <name evidence="4" type="ORF">KVT40_002249</name>
</gene>
<dbReference type="Gene3D" id="3.40.50.300">
    <property type="entry name" value="P-loop containing nucleotide triphosphate hydrolases"/>
    <property type="match status" value="1"/>
</dbReference>
<dbReference type="InterPro" id="IPR020849">
    <property type="entry name" value="Small_GTPase_Ras-type"/>
</dbReference>
<dbReference type="GO" id="GO:0003924">
    <property type="term" value="F:GTPase activity"/>
    <property type="evidence" value="ECO:0007669"/>
    <property type="project" value="InterPro"/>
</dbReference>
<reference evidence="4" key="1">
    <citation type="submission" date="2021-07" db="EMBL/GenBank/DDBJ databases">
        <title>Elsinoe batatas strain:CRI-CJ2 Genome sequencing and assembly.</title>
        <authorList>
            <person name="Huang L."/>
        </authorList>
    </citation>
    <scope>NUCLEOTIDE SEQUENCE</scope>
    <source>
        <strain evidence="4">CRI-CJ2</strain>
    </source>
</reference>
<dbReference type="SUPFAM" id="SSF52540">
    <property type="entry name" value="P-loop containing nucleoside triphosphate hydrolases"/>
    <property type="match status" value="1"/>
</dbReference>
<dbReference type="Proteomes" id="UP000809789">
    <property type="component" value="Unassembled WGS sequence"/>
</dbReference>
<dbReference type="PROSITE" id="PS51419">
    <property type="entry name" value="RAB"/>
    <property type="match status" value="1"/>
</dbReference>
<dbReference type="NCBIfam" id="TIGR00231">
    <property type="entry name" value="small_GTP"/>
    <property type="match status" value="1"/>
</dbReference>
<dbReference type="InterPro" id="IPR001806">
    <property type="entry name" value="Small_GTPase"/>
</dbReference>
<sequence>MKLRFSFEEAHKGRASLIHSWDRNILVQEGQSLAPFGFEYATGPLALWGVCATAKIAIDTSTFTTSLVTLTSTPSTRARPSPTICPHRHSRKMADSLTITICGDGGCGKSSLTLRIVRGAWTHDYDPTIEDSYTVSRTVDGQPFALHLTDTAGQEEYRSMFSASNVHADAFLLVYSITSRQSLEMLEVWERMVEEECMNRRERGACWPGVMVVGNKCDLGGEREVSSSEGLEWARRRGYGFMETSARECVNVEETFSGLVRRVVEARRMHSQGHVQPPVASPTTGKHEGSFGEKSPSLKQGPQGFGAMPKKKKGFWAKLNCF</sequence>
<dbReference type="InterPro" id="IPR027417">
    <property type="entry name" value="P-loop_NTPase"/>
</dbReference>
<evidence type="ECO:0000256" key="3">
    <source>
        <dbReference type="SAM" id="MobiDB-lite"/>
    </source>
</evidence>
<dbReference type="GO" id="GO:0007165">
    <property type="term" value="P:signal transduction"/>
    <property type="evidence" value="ECO:0007669"/>
    <property type="project" value="InterPro"/>
</dbReference>
<dbReference type="GO" id="GO:0016020">
    <property type="term" value="C:membrane"/>
    <property type="evidence" value="ECO:0007669"/>
    <property type="project" value="InterPro"/>
</dbReference>
<name>A0A8K0PFS6_9PEZI</name>
<dbReference type="CDD" id="cd00876">
    <property type="entry name" value="Ras"/>
    <property type="match status" value="1"/>
</dbReference>
<dbReference type="FunFam" id="3.40.50.300:FF:001447">
    <property type="entry name" value="Ras-related protein Rab-1B"/>
    <property type="match status" value="1"/>
</dbReference>
<dbReference type="EMBL" id="JAESVG020000002">
    <property type="protein sequence ID" value="KAG8630630.1"/>
    <property type="molecule type" value="Genomic_DNA"/>
</dbReference>
<dbReference type="PRINTS" id="PR00449">
    <property type="entry name" value="RASTRNSFRMNG"/>
</dbReference>
<dbReference type="Pfam" id="PF00071">
    <property type="entry name" value="Ras"/>
    <property type="match status" value="1"/>
</dbReference>
<keyword evidence="1" id="KW-0547">Nucleotide-binding</keyword>
<organism evidence="4 5">
    <name type="scientific">Elsinoe batatas</name>
    <dbReference type="NCBI Taxonomy" id="2601811"/>
    <lineage>
        <taxon>Eukaryota</taxon>
        <taxon>Fungi</taxon>
        <taxon>Dikarya</taxon>
        <taxon>Ascomycota</taxon>
        <taxon>Pezizomycotina</taxon>
        <taxon>Dothideomycetes</taxon>
        <taxon>Dothideomycetidae</taxon>
        <taxon>Myriangiales</taxon>
        <taxon>Elsinoaceae</taxon>
        <taxon>Elsinoe</taxon>
    </lineage>
</organism>
<dbReference type="SMART" id="SM00173">
    <property type="entry name" value="RAS"/>
    <property type="match status" value="1"/>
</dbReference>
<dbReference type="AlphaFoldDB" id="A0A8K0PFS6"/>
<evidence type="ECO:0000313" key="4">
    <source>
        <dbReference type="EMBL" id="KAG8630630.1"/>
    </source>
</evidence>
<feature type="region of interest" description="Disordered" evidence="3">
    <location>
        <begin position="269"/>
        <end position="310"/>
    </location>
</feature>
<comment type="caution">
    <text evidence="4">The sequence shown here is derived from an EMBL/GenBank/DDBJ whole genome shotgun (WGS) entry which is preliminary data.</text>
</comment>
<dbReference type="GO" id="GO:0005525">
    <property type="term" value="F:GTP binding"/>
    <property type="evidence" value="ECO:0007669"/>
    <property type="project" value="UniProtKB-KW"/>
</dbReference>
<dbReference type="PROSITE" id="PS51421">
    <property type="entry name" value="RAS"/>
    <property type="match status" value="1"/>
</dbReference>
<dbReference type="InterPro" id="IPR005225">
    <property type="entry name" value="Small_GTP-bd"/>
</dbReference>